<accession>A0A2A4X1D4</accession>
<comment type="caution">
    <text evidence="2">The sequence shown here is derived from an EMBL/GenBank/DDBJ whole genome shotgun (WGS) entry which is preliminary data.</text>
</comment>
<reference evidence="3" key="1">
    <citation type="submission" date="2017-08" db="EMBL/GenBank/DDBJ databases">
        <title>A dynamic microbial community with high functional redundancy inhabits the cold, oxic subseafloor aquifer.</title>
        <authorList>
            <person name="Tully B.J."/>
            <person name="Wheat C.G."/>
            <person name="Glazer B.T."/>
            <person name="Huber J.A."/>
        </authorList>
    </citation>
    <scope>NUCLEOTIDE SEQUENCE [LARGE SCALE GENOMIC DNA]</scope>
</reference>
<proteinExistence type="predicted"/>
<evidence type="ECO:0000313" key="3">
    <source>
        <dbReference type="Proteomes" id="UP000218767"/>
    </source>
</evidence>
<gene>
    <name evidence="2" type="ORF">COB20_11005</name>
</gene>
<dbReference type="AlphaFoldDB" id="A0A2A4X1D4"/>
<keyword evidence="1" id="KW-0732">Signal</keyword>
<organism evidence="2 3">
    <name type="scientific">SAR86 cluster bacterium</name>
    <dbReference type="NCBI Taxonomy" id="2030880"/>
    <lineage>
        <taxon>Bacteria</taxon>
        <taxon>Pseudomonadati</taxon>
        <taxon>Pseudomonadota</taxon>
        <taxon>Gammaproteobacteria</taxon>
        <taxon>SAR86 cluster</taxon>
    </lineage>
</organism>
<protein>
    <submittedName>
        <fullName evidence="2">Uncharacterized protein</fullName>
    </submittedName>
</protein>
<name>A0A2A4X1D4_9GAMM</name>
<dbReference type="EMBL" id="NVUL01000059">
    <property type="protein sequence ID" value="PCI76304.1"/>
    <property type="molecule type" value="Genomic_DNA"/>
</dbReference>
<dbReference type="Proteomes" id="UP000218767">
    <property type="component" value="Unassembled WGS sequence"/>
</dbReference>
<evidence type="ECO:0000256" key="1">
    <source>
        <dbReference type="SAM" id="SignalP"/>
    </source>
</evidence>
<feature type="signal peptide" evidence="1">
    <location>
        <begin position="1"/>
        <end position="21"/>
    </location>
</feature>
<evidence type="ECO:0000313" key="2">
    <source>
        <dbReference type="EMBL" id="PCI76304.1"/>
    </source>
</evidence>
<sequence length="313" mass="34158">MHKLLSIALALSMVVGLPSNADTEFEDSIPIDVAEVLFDASLNNQLEIYSDIANEFPAFTVPDDFSVVGSVIDNYNVRAVLSTNLSREQGMQSLIAAFEQENWQEFPEMRPRASDSGFVASAPAITNIATALCHDEIGRLSISSTERGSSNYFAIGRYNLFGNPQRSCANQIAQQEQAMAQMGFSGGVRQYMPRMEVPESENIQPRGAFIGGSSSSGNNTAETDINLKSDLGIGELYTHFAAQIIEQDWVIDSEVVGERSASGTWTKSPTADLELVGTLSVLETSNGNYELRFRLRAEGEQGNVGVFFEGRIR</sequence>
<feature type="chain" id="PRO_5012517489" evidence="1">
    <location>
        <begin position="22"/>
        <end position="313"/>
    </location>
</feature>